<dbReference type="EMBL" id="KY040241">
    <property type="protein sequence ID" value="APG80643.1"/>
    <property type="molecule type" value="Genomic_DNA"/>
</dbReference>
<sequence>MVDVNEIIELLSAGRNFLANPIKNIHARLKENSKYHTSVNEAKEILALFESITEIEQQIKLHPELKESKEFQQFIRDRFPEDAKKLFEEYSPREVEDGTIEFITKEETLQEIEETQEGLEKDLDIPKIWIWGTSKTAYSFEDIENNKNVLAPDIKGIIEFLNPYYLKLLRLSVESEDLYKQNRFEEGDAIKYIIFKKYGWPGLKFCNLYTSGYLKSFFIYLLRNKELTKTKCLDEVNDFINRVTDGIFFVHRHMDAARIDKISATINKFLKSGEGYIAIHSIKLPNLTKDLLNSINDPNKSYTIMRSAPDETNHNEFIRIWYNGTGGENLLKMIERYHNLVPIENQKL</sequence>
<reference evidence="1" key="2">
    <citation type="submission" date="2016-10" db="EMBL/GenBank/DDBJ databases">
        <title>New CRISPR-Cas systems from uncultivated microbes.</title>
        <authorList>
            <person name="Burstein D."/>
            <person name="Harrington L.B."/>
            <person name="Strutt S.C."/>
            <person name="Probst A.J."/>
            <person name="Anantharaman K."/>
            <person name="Thomas B.C."/>
            <person name="Doudna J.A."/>
            <person name="Banfield J.F."/>
        </authorList>
    </citation>
    <scope>NUCLEOTIDE SEQUENCE</scope>
    <source>
        <strain evidence="1">ARMAN-4</strain>
    </source>
</reference>
<protein>
    <submittedName>
        <fullName evidence="2">Uncharacterized protein</fullName>
    </submittedName>
</protein>
<evidence type="ECO:0000313" key="3">
    <source>
        <dbReference type="Proteomes" id="UP000009375"/>
    </source>
</evidence>
<dbReference type="Proteomes" id="UP000009375">
    <property type="component" value="Unassembled WGS sequence"/>
</dbReference>
<accession>A0A1L3KS32</accession>
<evidence type="ECO:0000313" key="1">
    <source>
        <dbReference type="EMBL" id="APG80643.1"/>
    </source>
</evidence>
<proteinExistence type="predicted"/>
<dbReference type="AlphaFoldDB" id="D2EGB2"/>
<organism evidence="2 3">
    <name type="scientific">Candidatus Parvarchaeum acidiphilum ARMAN-4</name>
    <dbReference type="NCBI Taxonomy" id="662760"/>
    <lineage>
        <taxon>Archaea</taxon>
        <taxon>Candidatus Parvarchaeota</taxon>
        <taxon>Candidatus Parvarchaeum</taxon>
    </lineage>
</organism>
<reference evidence="2 3" key="1">
    <citation type="journal article" date="2010" name="Proc. Natl. Acad. Sci. U.S.A.">
        <title>Enigmatic, ultrasmall, uncultivated Archaea.</title>
        <authorList>
            <person name="Baker B.J."/>
            <person name="Comolli L.R."/>
            <person name="Dick G.J."/>
            <person name="Hauser L.J."/>
            <person name="Hyatt D."/>
            <person name="Dill B.D."/>
            <person name="Land M.L."/>
            <person name="Verberkmoes N.C."/>
            <person name="Hettich R.L."/>
            <person name="Banfield J.F."/>
        </authorList>
    </citation>
    <scope>NUCLEOTIDE SEQUENCE [LARGE SCALE GENOMIC DNA]</scope>
</reference>
<name>D2EGB2_PARA4</name>
<evidence type="ECO:0000313" key="2">
    <source>
        <dbReference type="EMBL" id="EEZ92615.1"/>
    </source>
</evidence>
<accession>D2EGB2</accession>
<dbReference type="EMBL" id="GG730070">
    <property type="protein sequence ID" value="EEZ92615.1"/>
    <property type="molecule type" value="Genomic_DNA"/>
</dbReference>
<gene>
    <name evidence="2" type="ORF">BJBARM4_0812</name>
</gene>